<dbReference type="GO" id="GO:0003723">
    <property type="term" value="F:RNA binding"/>
    <property type="evidence" value="ECO:0007669"/>
    <property type="project" value="InterPro"/>
</dbReference>
<dbReference type="PROSITE" id="PS50126">
    <property type="entry name" value="S1"/>
    <property type="match status" value="1"/>
</dbReference>
<dbReference type="SUPFAM" id="SSF116742">
    <property type="entry name" value="eIF2alpha middle domain-like"/>
    <property type="match status" value="1"/>
</dbReference>
<dbReference type="InterPro" id="IPR024054">
    <property type="entry name" value="TIF2_asu_middle_sf"/>
</dbReference>
<sequence>MPIARQELPNVGDYVIGTVVEVFDYGAYVTLDEYNGLKAFLPWSEVASKWVRDIREVVREGQKIVVKVIRVDRRKKEVDVSLKKVADNERKRKLLWWKRYVKACKITEIVAQQVGKKIEDAYREVIWRLEDAYGDPMYAIEEAVSTGPQVLLKAGVPQEWVDALIREAGKHVKVKEVRVRRILVMRSTAPDGVERIRKCLGEVSGVLTGKNVKHEIYVTGSPRYVIDLYSQDYKSAEALMTEVVETLEKCCRANHIELSIEEEKA</sequence>
<evidence type="ECO:0000259" key="4">
    <source>
        <dbReference type="PROSITE" id="PS50126"/>
    </source>
</evidence>
<dbReference type="Gene3D" id="2.40.50.140">
    <property type="entry name" value="Nucleic acid-binding proteins"/>
    <property type="match status" value="1"/>
</dbReference>
<dbReference type="SUPFAM" id="SSF50249">
    <property type="entry name" value="Nucleic acid-binding proteins"/>
    <property type="match status" value="1"/>
</dbReference>
<dbReference type="Pfam" id="PF00575">
    <property type="entry name" value="S1"/>
    <property type="match status" value="1"/>
</dbReference>
<feature type="domain" description="S1 motif" evidence="4">
    <location>
        <begin position="12"/>
        <end position="83"/>
    </location>
</feature>
<dbReference type="InterPro" id="IPR011488">
    <property type="entry name" value="TIF_2_asu"/>
</dbReference>
<dbReference type="PANTHER" id="PTHR10602">
    <property type="entry name" value="EUKARYOTIC TRANSLATION INITIATION FACTOR 2 SUBUNIT 1"/>
    <property type="match status" value="1"/>
</dbReference>
<proteinExistence type="inferred from homology"/>
<evidence type="ECO:0000256" key="3">
    <source>
        <dbReference type="ARBA" id="ARBA00022917"/>
    </source>
</evidence>
<keyword evidence="3" id="KW-0648">Protein biosynthesis</keyword>
<comment type="caution">
    <text evidence="5">The sequence shown here is derived from an EMBL/GenBank/DDBJ whole genome shotgun (WGS) entry which is preliminary data.</text>
</comment>
<organism evidence="5">
    <name type="scientific">Thermosphaera aggregans</name>
    <dbReference type="NCBI Taxonomy" id="54254"/>
    <lineage>
        <taxon>Archaea</taxon>
        <taxon>Thermoproteota</taxon>
        <taxon>Thermoprotei</taxon>
        <taxon>Desulfurococcales</taxon>
        <taxon>Desulfurococcaceae</taxon>
        <taxon>Thermosphaera</taxon>
    </lineage>
</organism>
<dbReference type="InterPro" id="IPR024055">
    <property type="entry name" value="TIF2_asu_C"/>
</dbReference>
<protein>
    <submittedName>
        <fullName evidence="5">Translation initiation factor IF-2 subunit alpha</fullName>
    </submittedName>
</protein>
<keyword evidence="2 5" id="KW-0396">Initiation factor</keyword>
<dbReference type="FunFam" id="2.40.50.140:FF:000015">
    <property type="entry name" value="Eukaryotic translation initiation factor 2 subunit alpha"/>
    <property type="match status" value="1"/>
</dbReference>
<evidence type="ECO:0000256" key="2">
    <source>
        <dbReference type="ARBA" id="ARBA00022540"/>
    </source>
</evidence>
<dbReference type="InterPro" id="IPR012340">
    <property type="entry name" value="NA-bd_OB-fold"/>
</dbReference>
<dbReference type="InterPro" id="IPR044126">
    <property type="entry name" value="S1_IF2_alpha"/>
</dbReference>
<evidence type="ECO:0000313" key="5">
    <source>
        <dbReference type="EMBL" id="HEF87222.1"/>
    </source>
</evidence>
<accession>A0A7C2FES0</accession>
<dbReference type="CDD" id="cd04452">
    <property type="entry name" value="S1_IF2_alpha"/>
    <property type="match status" value="1"/>
</dbReference>
<dbReference type="NCBIfam" id="NF003062">
    <property type="entry name" value="PRK03987.1-1"/>
    <property type="match status" value="1"/>
</dbReference>
<dbReference type="Gene3D" id="1.10.150.190">
    <property type="entry name" value="Translation initiation factor 2, subunit 1, domain 2"/>
    <property type="match status" value="1"/>
</dbReference>
<dbReference type="PANTHER" id="PTHR10602:SF0">
    <property type="entry name" value="EUKARYOTIC TRANSLATION INITIATION FACTOR 2 SUBUNIT 1"/>
    <property type="match status" value="1"/>
</dbReference>
<dbReference type="EMBL" id="DSJT01000012">
    <property type="protein sequence ID" value="HEF87222.1"/>
    <property type="molecule type" value="Genomic_DNA"/>
</dbReference>
<gene>
    <name evidence="5" type="ORF">ENP55_02800</name>
</gene>
<name>A0A7C2FES0_9CREN</name>
<comment type="similarity">
    <text evidence="1">Belongs to the eIF-2-alpha family.</text>
</comment>
<dbReference type="AlphaFoldDB" id="A0A7C2FES0"/>
<dbReference type="SUPFAM" id="SSF110993">
    <property type="entry name" value="eIF-2-alpha, C-terminal domain"/>
    <property type="match status" value="1"/>
</dbReference>
<dbReference type="GO" id="GO:0003743">
    <property type="term" value="F:translation initiation factor activity"/>
    <property type="evidence" value="ECO:0007669"/>
    <property type="project" value="UniProtKB-KW"/>
</dbReference>
<evidence type="ECO:0000256" key="1">
    <source>
        <dbReference type="ARBA" id="ARBA00007223"/>
    </source>
</evidence>
<dbReference type="GO" id="GO:0043022">
    <property type="term" value="F:ribosome binding"/>
    <property type="evidence" value="ECO:0007669"/>
    <property type="project" value="TreeGrafter"/>
</dbReference>
<dbReference type="SMART" id="SM00316">
    <property type="entry name" value="S1"/>
    <property type="match status" value="1"/>
</dbReference>
<reference evidence="5" key="1">
    <citation type="journal article" date="2020" name="mSystems">
        <title>Genome- and Community-Level Interaction Insights into Carbon Utilization and Element Cycling Functions of Hydrothermarchaeota in Hydrothermal Sediment.</title>
        <authorList>
            <person name="Zhou Z."/>
            <person name="Liu Y."/>
            <person name="Xu W."/>
            <person name="Pan J."/>
            <person name="Luo Z.H."/>
            <person name="Li M."/>
        </authorList>
    </citation>
    <scope>NUCLEOTIDE SEQUENCE [LARGE SCALE GENOMIC DNA]</scope>
    <source>
        <strain evidence="5">SpSt-23</strain>
    </source>
</reference>
<dbReference type="Gene3D" id="3.30.70.1130">
    <property type="entry name" value="EIF_2_alpha"/>
    <property type="match status" value="1"/>
</dbReference>
<dbReference type="Pfam" id="PF07541">
    <property type="entry name" value="EIF_2_alpha"/>
    <property type="match status" value="1"/>
</dbReference>
<dbReference type="InterPro" id="IPR003029">
    <property type="entry name" value="S1_domain"/>
</dbReference>